<dbReference type="Proteomes" id="UP000655588">
    <property type="component" value="Unassembled WGS sequence"/>
</dbReference>
<keyword evidence="3" id="KW-1185">Reference proteome</keyword>
<dbReference type="AlphaFoldDB" id="A0A833W7N9"/>
<dbReference type="Pfam" id="PF13843">
    <property type="entry name" value="DDE_Tnp_1_7"/>
    <property type="match status" value="1"/>
</dbReference>
<name>A0A833W7N9_9HYME</name>
<reference evidence="2" key="1">
    <citation type="submission" date="2019-11" db="EMBL/GenBank/DDBJ databases">
        <title>The nuclear and mitochondrial genomes of Frieseomelitta varia - a highly eusocial stingless bee (Meliponini) with a permanently sterile worker caste.</title>
        <authorList>
            <person name="Freitas F.C.P."/>
            <person name="Lourenco A.P."/>
            <person name="Nunes F.M.F."/>
            <person name="Paschoal A.R."/>
            <person name="Abreu F.C.P."/>
            <person name="Barbin F.O."/>
            <person name="Bataglia L."/>
            <person name="Cardoso-Junior C.A.M."/>
            <person name="Cervoni M.S."/>
            <person name="Silva S.R."/>
            <person name="Dalarmi F."/>
            <person name="Del Lama M.A."/>
            <person name="Depintor T.S."/>
            <person name="Ferreira K.M."/>
            <person name="Goria P.S."/>
            <person name="Jaskot M.C."/>
            <person name="Lago D.C."/>
            <person name="Luna-Lucena D."/>
            <person name="Moda L.M."/>
            <person name="Nascimento L."/>
            <person name="Pedrino M."/>
            <person name="Rabico F.O."/>
            <person name="Sanches F.C."/>
            <person name="Santos D.E."/>
            <person name="Santos C.G."/>
            <person name="Vieira J."/>
            <person name="Lopes T.F."/>
            <person name="Barchuk A.R."/>
            <person name="Hartfelder K."/>
            <person name="Simoes Z.L.P."/>
            <person name="Bitondi M.M.G."/>
            <person name="Pinheiro D.G."/>
        </authorList>
    </citation>
    <scope>NUCLEOTIDE SEQUENCE</scope>
    <source>
        <strain evidence="2">USP_RPSP 00005682</strain>
        <tissue evidence="2">Whole individual</tissue>
    </source>
</reference>
<protein>
    <recommendedName>
        <fullName evidence="1">PiggyBac transposable element-derived protein domain-containing protein</fullName>
    </recommendedName>
</protein>
<feature type="domain" description="PiggyBac transposable element-derived protein" evidence="1">
    <location>
        <begin position="6"/>
        <end position="206"/>
    </location>
</feature>
<evidence type="ECO:0000313" key="2">
    <source>
        <dbReference type="EMBL" id="KAF3426717.1"/>
    </source>
</evidence>
<organism evidence="2 3">
    <name type="scientific">Frieseomelitta varia</name>
    <dbReference type="NCBI Taxonomy" id="561572"/>
    <lineage>
        <taxon>Eukaryota</taxon>
        <taxon>Metazoa</taxon>
        <taxon>Ecdysozoa</taxon>
        <taxon>Arthropoda</taxon>
        <taxon>Hexapoda</taxon>
        <taxon>Insecta</taxon>
        <taxon>Pterygota</taxon>
        <taxon>Neoptera</taxon>
        <taxon>Endopterygota</taxon>
        <taxon>Hymenoptera</taxon>
        <taxon>Apocrita</taxon>
        <taxon>Aculeata</taxon>
        <taxon>Apoidea</taxon>
        <taxon>Anthophila</taxon>
        <taxon>Apidae</taxon>
        <taxon>Frieseomelitta</taxon>
    </lineage>
</organism>
<feature type="non-terminal residue" evidence="2">
    <location>
        <position position="1"/>
    </location>
</feature>
<accession>A0A833W7N9</accession>
<dbReference type="InterPro" id="IPR029526">
    <property type="entry name" value="PGBD"/>
</dbReference>
<dbReference type="EMBL" id="WNWW01000294">
    <property type="protein sequence ID" value="KAF3426717.1"/>
    <property type="molecule type" value="Genomic_DNA"/>
</dbReference>
<evidence type="ECO:0000313" key="3">
    <source>
        <dbReference type="Proteomes" id="UP000655588"/>
    </source>
</evidence>
<gene>
    <name evidence="2" type="ORF">E2986_12625</name>
</gene>
<dbReference type="PANTHER" id="PTHR46599">
    <property type="entry name" value="PIGGYBAC TRANSPOSABLE ELEMENT-DERIVED PROTEIN 4"/>
    <property type="match status" value="1"/>
</dbReference>
<sequence>FRPILKQNFYPFQNICIDESLLLFKGRLSFKQFIPPKCNRFGIKSFVACDCTGYILDMIVYSGSKTEISVSDENLSKSGNIAMTLMKDYLGKGRSLFVNNWYTKTKACDTVKKNRKYIPSIQNKLQRREISFQSIESLLCMKWQDKREIWMLTSFHYTDMVDTQKVNYRTKLPTQKPTCVQECNCFMGIVDKTDMVISTLESIRKNVSILNSYVLYKYVSSKERFAEFHLKLIKQMFGKYLQTSNIYQGKKNSDNSLRIFQLNILIRLRKEKIKRKSVCTKHKIRRESRYHCKECEVDLCVDPYFRIYHTQINY</sequence>
<evidence type="ECO:0000259" key="1">
    <source>
        <dbReference type="Pfam" id="PF13843"/>
    </source>
</evidence>
<dbReference type="PANTHER" id="PTHR46599:SF3">
    <property type="entry name" value="PIGGYBAC TRANSPOSABLE ELEMENT-DERIVED PROTEIN 4"/>
    <property type="match status" value="1"/>
</dbReference>
<comment type="caution">
    <text evidence="2">The sequence shown here is derived from an EMBL/GenBank/DDBJ whole genome shotgun (WGS) entry which is preliminary data.</text>
</comment>
<proteinExistence type="predicted"/>